<dbReference type="Proteomes" id="UP001239462">
    <property type="component" value="Unassembled WGS sequence"/>
</dbReference>
<reference evidence="2 3" key="1">
    <citation type="submission" date="2023-06" db="EMBL/GenBank/DDBJ databases">
        <title>Roseiconus lacunae JC819 isolated from Gulf of Mannar region, Tamil Nadu.</title>
        <authorList>
            <person name="Pk S."/>
            <person name="Ch S."/>
            <person name="Ch V.R."/>
        </authorList>
    </citation>
    <scope>NUCLEOTIDE SEQUENCE [LARGE SCALE GENOMIC DNA]</scope>
    <source>
        <strain evidence="2 3">JC819</strain>
    </source>
</reference>
<proteinExistence type="predicted"/>
<name>A0ABT7PJ07_9BACT</name>
<accession>A0ABT7PJ07</accession>
<dbReference type="PROSITE" id="PS51833">
    <property type="entry name" value="HDOD"/>
    <property type="match status" value="1"/>
</dbReference>
<dbReference type="EMBL" id="JASZZN010000009">
    <property type="protein sequence ID" value="MDM4016491.1"/>
    <property type="molecule type" value="Genomic_DNA"/>
</dbReference>
<dbReference type="Gene3D" id="1.10.3210.10">
    <property type="entry name" value="Hypothetical protein af1432"/>
    <property type="match status" value="1"/>
</dbReference>
<dbReference type="SUPFAM" id="SSF109604">
    <property type="entry name" value="HD-domain/PDEase-like"/>
    <property type="match status" value="1"/>
</dbReference>
<dbReference type="PANTHER" id="PTHR33525:SF4">
    <property type="entry name" value="CYCLIC DI-GMP PHOSPHODIESTERASE CDGJ"/>
    <property type="match status" value="1"/>
</dbReference>
<dbReference type="InterPro" id="IPR052340">
    <property type="entry name" value="RNase_Y/CdgJ"/>
</dbReference>
<evidence type="ECO:0000313" key="3">
    <source>
        <dbReference type="Proteomes" id="UP001239462"/>
    </source>
</evidence>
<keyword evidence="3" id="KW-1185">Reference proteome</keyword>
<sequence length="319" mass="35993">MTNEKTIQRIERLIQRPDLLHTPPEVAQSLLQLTQQEDCTTMEIVECIRTDPAMASRVMRLVNSPRFGLTAPVTNLNQAVTLLGQRSMRLIAMTFSITHAFSHGSARVLYNDFWRRALTVASASFQLSKRFSEVDAQDAYTTGLLAHVGTLLLAQAEGEWYLAFYQQHVGLELPIAERDCYGVDHAEIGGMLLRNWNFPDTIVSSVRDHLDDRARSPLAQIVRGGALISGAIWDANSKSVNACRDLLQQRFGIDMEEFTELVLKCRDEVILELEVYGVESKSPPDPTKLLELARQRYMETSLQSALEMDSFDSIFEQNL</sequence>
<feature type="domain" description="HDOD" evidence="1">
    <location>
        <begin position="20"/>
        <end position="212"/>
    </location>
</feature>
<evidence type="ECO:0000259" key="1">
    <source>
        <dbReference type="PROSITE" id="PS51833"/>
    </source>
</evidence>
<organism evidence="2 3">
    <name type="scientific">Roseiconus lacunae</name>
    <dbReference type="NCBI Taxonomy" id="2605694"/>
    <lineage>
        <taxon>Bacteria</taxon>
        <taxon>Pseudomonadati</taxon>
        <taxon>Planctomycetota</taxon>
        <taxon>Planctomycetia</taxon>
        <taxon>Pirellulales</taxon>
        <taxon>Pirellulaceae</taxon>
        <taxon>Roseiconus</taxon>
    </lineage>
</organism>
<dbReference type="Pfam" id="PF08668">
    <property type="entry name" value="HDOD"/>
    <property type="match status" value="1"/>
</dbReference>
<comment type="caution">
    <text evidence="2">The sequence shown here is derived from an EMBL/GenBank/DDBJ whole genome shotgun (WGS) entry which is preliminary data.</text>
</comment>
<dbReference type="PANTHER" id="PTHR33525">
    <property type="match status" value="1"/>
</dbReference>
<protein>
    <submittedName>
        <fullName evidence="2">HDOD domain-containing protein</fullName>
    </submittedName>
</protein>
<gene>
    <name evidence="2" type="ORF">QTN89_13690</name>
</gene>
<evidence type="ECO:0000313" key="2">
    <source>
        <dbReference type="EMBL" id="MDM4016491.1"/>
    </source>
</evidence>
<dbReference type="InterPro" id="IPR013976">
    <property type="entry name" value="HDOD"/>
</dbReference>
<dbReference type="RefSeq" id="WP_149497022.1">
    <property type="nucleotide sequence ID" value="NZ_CP141221.1"/>
</dbReference>